<dbReference type="Proteomes" id="UP001500620">
    <property type="component" value="Unassembled WGS sequence"/>
</dbReference>
<evidence type="ECO:0000313" key="3">
    <source>
        <dbReference type="Proteomes" id="UP001500620"/>
    </source>
</evidence>
<evidence type="ECO:0000313" key="2">
    <source>
        <dbReference type="EMBL" id="GAA4258416.1"/>
    </source>
</evidence>
<reference evidence="3" key="1">
    <citation type="journal article" date="2019" name="Int. J. Syst. Evol. Microbiol.">
        <title>The Global Catalogue of Microorganisms (GCM) 10K type strain sequencing project: providing services to taxonomists for standard genome sequencing and annotation.</title>
        <authorList>
            <consortium name="The Broad Institute Genomics Platform"/>
            <consortium name="The Broad Institute Genome Sequencing Center for Infectious Disease"/>
            <person name="Wu L."/>
            <person name="Ma J."/>
        </authorList>
    </citation>
    <scope>NUCLEOTIDE SEQUENCE [LARGE SCALE GENOMIC DNA]</scope>
    <source>
        <strain evidence="3">JCM 17441</strain>
    </source>
</reference>
<dbReference type="InterPro" id="IPR037401">
    <property type="entry name" value="SnoaL-like"/>
</dbReference>
<name>A0ABP8DL40_9ACTN</name>
<keyword evidence="3" id="KW-1185">Reference proteome</keyword>
<dbReference type="Gene3D" id="3.10.450.50">
    <property type="match status" value="1"/>
</dbReference>
<comment type="caution">
    <text evidence="2">The sequence shown here is derived from an EMBL/GenBank/DDBJ whole genome shotgun (WGS) entry which is preliminary data.</text>
</comment>
<protein>
    <recommendedName>
        <fullName evidence="1">SnoaL-like domain-containing protein</fullName>
    </recommendedName>
</protein>
<sequence length="175" mass="18757">MQQTLHDRGRAHPSLNAGGVGCVDAGMTVNDDEELAALVRRAADAAAAFIRGDIRTYLGLLPHADDYTLMSPYGGAAHGFDHSDASLDATAAWFQGGEAQLEVVQTYRAGDLAVIAAIERQHGVVGGLPAQDWSLRVTLVFRRDDGEWRLVHRHADALVHTIDHAQLSVLARGTA</sequence>
<dbReference type="InterPro" id="IPR032710">
    <property type="entry name" value="NTF2-like_dom_sf"/>
</dbReference>
<feature type="domain" description="SnoaL-like" evidence="1">
    <location>
        <begin position="44"/>
        <end position="155"/>
    </location>
</feature>
<accession>A0ABP8DL40</accession>
<proteinExistence type="predicted"/>
<dbReference type="Pfam" id="PF13474">
    <property type="entry name" value="SnoaL_3"/>
    <property type="match status" value="1"/>
</dbReference>
<evidence type="ECO:0000259" key="1">
    <source>
        <dbReference type="Pfam" id="PF13474"/>
    </source>
</evidence>
<organism evidence="2 3">
    <name type="scientific">Dactylosporangium darangshiense</name>
    <dbReference type="NCBI Taxonomy" id="579108"/>
    <lineage>
        <taxon>Bacteria</taxon>
        <taxon>Bacillati</taxon>
        <taxon>Actinomycetota</taxon>
        <taxon>Actinomycetes</taxon>
        <taxon>Micromonosporales</taxon>
        <taxon>Micromonosporaceae</taxon>
        <taxon>Dactylosporangium</taxon>
    </lineage>
</organism>
<gene>
    <name evidence="2" type="ORF">GCM10022255_078990</name>
</gene>
<dbReference type="SUPFAM" id="SSF54427">
    <property type="entry name" value="NTF2-like"/>
    <property type="match status" value="1"/>
</dbReference>
<dbReference type="EMBL" id="BAABAT010000031">
    <property type="protein sequence ID" value="GAA4258416.1"/>
    <property type="molecule type" value="Genomic_DNA"/>
</dbReference>